<comment type="caution">
    <text evidence="1">The sequence shown here is derived from an EMBL/GenBank/DDBJ whole genome shotgun (WGS) entry which is preliminary data.</text>
</comment>
<dbReference type="InterPro" id="IPR012668">
    <property type="entry name" value="CHP02466"/>
</dbReference>
<protein>
    <recommendedName>
        <fullName evidence="3">Fe2OG dioxygenase domain-containing protein</fullName>
    </recommendedName>
</protein>
<dbReference type="OrthoDB" id="9783136at2"/>
<dbReference type="RefSeq" id="WP_109251438.1">
    <property type="nucleotide sequence ID" value="NZ_QEXV01000001.1"/>
</dbReference>
<gene>
    <name evidence="1" type="ORF">DDZ18_00690</name>
</gene>
<dbReference type="SUPFAM" id="SSF51197">
    <property type="entry name" value="Clavaminate synthase-like"/>
    <property type="match status" value="1"/>
</dbReference>
<sequence length="206" mass="23237">MSDVQYEVKPLFVEPVFTADISHAISDDQAEYIKNLKMVQNKTNLISEDLYIFEDPKLKSIKSAIQKVMGIYAKEVVGISQKLYVTQSWALTNPPGVGMHGHSHSNSIVSGSLYYADLPKPVANMIFNRHRLYQQIELPPEPDKRTIYNTEVNVVQPKKGMVVLFSSSLQHLVEPNNTPEPRHSIAFNSFVKGTIGSHRDVSELRL</sequence>
<dbReference type="EMBL" id="QEXV01000001">
    <property type="protein sequence ID" value="PWE18164.1"/>
    <property type="molecule type" value="Genomic_DNA"/>
</dbReference>
<dbReference type="AlphaFoldDB" id="A0A2U2BW14"/>
<dbReference type="NCBIfam" id="TIGR02466">
    <property type="entry name" value="TIGR02466 family protein"/>
    <property type="match status" value="1"/>
</dbReference>
<organism evidence="1 2">
    <name type="scientific">Marinicauda salina</name>
    <dbReference type="NCBI Taxonomy" id="2135793"/>
    <lineage>
        <taxon>Bacteria</taxon>
        <taxon>Pseudomonadati</taxon>
        <taxon>Pseudomonadota</taxon>
        <taxon>Alphaproteobacteria</taxon>
        <taxon>Maricaulales</taxon>
        <taxon>Maricaulaceae</taxon>
        <taxon>Marinicauda</taxon>
    </lineage>
</organism>
<dbReference type="Gene3D" id="2.60.120.620">
    <property type="entry name" value="q2cbj1_9rhob like domain"/>
    <property type="match status" value="1"/>
</dbReference>
<proteinExistence type="predicted"/>
<evidence type="ECO:0000313" key="2">
    <source>
        <dbReference type="Proteomes" id="UP000245168"/>
    </source>
</evidence>
<name>A0A2U2BW14_9PROT</name>
<evidence type="ECO:0008006" key="3">
    <source>
        <dbReference type="Google" id="ProtNLM"/>
    </source>
</evidence>
<evidence type="ECO:0000313" key="1">
    <source>
        <dbReference type="EMBL" id="PWE18164.1"/>
    </source>
</evidence>
<keyword evidence="2" id="KW-1185">Reference proteome</keyword>
<dbReference type="Proteomes" id="UP000245168">
    <property type="component" value="Unassembled WGS sequence"/>
</dbReference>
<dbReference type="Pfam" id="PF13759">
    <property type="entry name" value="2OG-FeII_Oxy_5"/>
    <property type="match status" value="1"/>
</dbReference>
<accession>A0A2U2BW14</accession>
<reference evidence="2" key="1">
    <citation type="submission" date="2018-05" db="EMBL/GenBank/DDBJ databases">
        <authorList>
            <person name="Liu B.-T."/>
        </authorList>
    </citation>
    <scope>NUCLEOTIDE SEQUENCE [LARGE SCALE GENOMIC DNA]</scope>
    <source>
        <strain evidence="2">WD6-1</strain>
    </source>
</reference>